<dbReference type="InterPro" id="IPR046960">
    <property type="entry name" value="PPR_At4g14850-like_plant"/>
</dbReference>
<keyword evidence="1" id="KW-1133">Transmembrane helix</keyword>
<evidence type="ECO:0000256" key="1">
    <source>
        <dbReference type="SAM" id="Phobius"/>
    </source>
</evidence>
<evidence type="ECO:0000313" key="2">
    <source>
        <dbReference type="EMBL" id="KAL0364860.1"/>
    </source>
</evidence>
<reference evidence="2" key="2">
    <citation type="journal article" date="2024" name="Plant">
        <title>Genomic evolution and insights into agronomic trait innovations of Sesamum species.</title>
        <authorList>
            <person name="Miao H."/>
            <person name="Wang L."/>
            <person name="Qu L."/>
            <person name="Liu H."/>
            <person name="Sun Y."/>
            <person name="Le M."/>
            <person name="Wang Q."/>
            <person name="Wei S."/>
            <person name="Zheng Y."/>
            <person name="Lin W."/>
            <person name="Duan Y."/>
            <person name="Cao H."/>
            <person name="Xiong S."/>
            <person name="Wang X."/>
            <person name="Wei L."/>
            <person name="Li C."/>
            <person name="Ma Q."/>
            <person name="Ju M."/>
            <person name="Zhao R."/>
            <person name="Li G."/>
            <person name="Mu C."/>
            <person name="Tian Q."/>
            <person name="Mei H."/>
            <person name="Zhang T."/>
            <person name="Gao T."/>
            <person name="Zhang H."/>
        </authorList>
    </citation>
    <scope>NUCLEOTIDE SEQUENCE</scope>
    <source>
        <strain evidence="2">G01</strain>
    </source>
</reference>
<feature type="transmembrane region" description="Helical" evidence="1">
    <location>
        <begin position="20"/>
        <end position="37"/>
    </location>
</feature>
<reference evidence="2" key="1">
    <citation type="submission" date="2020-06" db="EMBL/GenBank/DDBJ databases">
        <authorList>
            <person name="Li T."/>
            <person name="Hu X."/>
            <person name="Zhang T."/>
            <person name="Song X."/>
            <person name="Zhang H."/>
            <person name="Dai N."/>
            <person name="Sheng W."/>
            <person name="Hou X."/>
            <person name="Wei L."/>
        </authorList>
    </citation>
    <scope>NUCLEOTIDE SEQUENCE</scope>
    <source>
        <strain evidence="2">G01</strain>
        <tissue evidence="2">Leaf</tissue>
    </source>
</reference>
<accession>A0AAW2QB09</accession>
<dbReference type="EMBL" id="JACGWK010000003">
    <property type="protein sequence ID" value="KAL0364860.1"/>
    <property type="molecule type" value="Genomic_DNA"/>
</dbReference>
<dbReference type="GO" id="GO:0003723">
    <property type="term" value="F:RNA binding"/>
    <property type="evidence" value="ECO:0007669"/>
    <property type="project" value="InterPro"/>
</dbReference>
<dbReference type="PANTHER" id="PTHR47926">
    <property type="entry name" value="PENTATRICOPEPTIDE REPEAT-CONTAINING PROTEIN"/>
    <property type="match status" value="1"/>
</dbReference>
<protein>
    <submittedName>
        <fullName evidence="2">Pentatricopeptide repeat-containing protein</fullName>
    </submittedName>
</protein>
<keyword evidence="1" id="KW-0812">Transmembrane</keyword>
<dbReference type="Gene3D" id="1.25.40.10">
    <property type="entry name" value="Tetratricopeptide repeat domain"/>
    <property type="match status" value="1"/>
</dbReference>
<keyword evidence="1" id="KW-0472">Membrane</keyword>
<proteinExistence type="predicted"/>
<dbReference type="GO" id="GO:0009451">
    <property type="term" value="P:RNA modification"/>
    <property type="evidence" value="ECO:0007669"/>
    <property type="project" value="InterPro"/>
</dbReference>
<dbReference type="AlphaFoldDB" id="A0AAW2QB09"/>
<comment type="caution">
    <text evidence="2">The sequence shown here is derived from an EMBL/GenBank/DDBJ whole genome shotgun (WGS) entry which is preliminary data.</text>
</comment>
<organism evidence="2">
    <name type="scientific">Sesamum angustifolium</name>
    <dbReference type="NCBI Taxonomy" id="2727405"/>
    <lineage>
        <taxon>Eukaryota</taxon>
        <taxon>Viridiplantae</taxon>
        <taxon>Streptophyta</taxon>
        <taxon>Embryophyta</taxon>
        <taxon>Tracheophyta</taxon>
        <taxon>Spermatophyta</taxon>
        <taxon>Magnoliopsida</taxon>
        <taxon>eudicotyledons</taxon>
        <taxon>Gunneridae</taxon>
        <taxon>Pentapetalae</taxon>
        <taxon>asterids</taxon>
        <taxon>lamiids</taxon>
        <taxon>Lamiales</taxon>
        <taxon>Pedaliaceae</taxon>
        <taxon>Sesamum</taxon>
    </lineage>
</organism>
<dbReference type="InterPro" id="IPR011990">
    <property type="entry name" value="TPR-like_helical_dom_sf"/>
</dbReference>
<gene>
    <name evidence="2" type="ORF">Sangu_0583600</name>
</gene>
<sequence length="136" mass="15359">MQILNLEVYPVHYEYLNKFMNLMFSYGTALLMGVWISENPLRPVSMYYKMAISGSRPNKYTYPPLFKACTLEQAIGEGLQIRPTVVKHGLNADDHIISAGIQMYASLGRLSEARNMLETIGKSELSVAIMIDGYMI</sequence>
<name>A0AAW2QB09_9LAMI</name>